<keyword evidence="22 27" id="KW-0472">Membrane</keyword>
<dbReference type="Gene3D" id="3.40.50.80">
    <property type="entry name" value="Nucleotide-binding domain of ferredoxin-NADP reductase (FNR) module"/>
    <property type="match status" value="1"/>
</dbReference>
<dbReference type="InterPro" id="IPR039261">
    <property type="entry name" value="FNR_nucleotide-bd"/>
</dbReference>
<dbReference type="AlphaFoldDB" id="A0A316R428"/>
<evidence type="ECO:0000256" key="6">
    <source>
        <dbReference type="ARBA" id="ARBA00013099"/>
    </source>
</evidence>
<accession>A0A316R428</accession>
<keyword evidence="8 27" id="KW-0813">Transport</keyword>
<evidence type="ECO:0000256" key="11">
    <source>
        <dbReference type="ARBA" id="ARBA00022630"/>
    </source>
</evidence>
<evidence type="ECO:0000256" key="5">
    <source>
        <dbReference type="ARBA" id="ARBA00011309"/>
    </source>
</evidence>
<keyword evidence="10" id="KW-0997">Cell inner membrane</keyword>
<feature type="binding site" evidence="27">
    <location>
        <position position="84"/>
    </location>
    <ligand>
        <name>[2Fe-2S] cluster</name>
        <dbReference type="ChEBI" id="CHEBI:190135"/>
    </ligand>
</feature>
<keyword evidence="21 27" id="KW-0830">Ubiquinone</keyword>
<evidence type="ECO:0000256" key="26">
    <source>
        <dbReference type="ARBA" id="ARBA00048891"/>
    </source>
</evidence>
<evidence type="ECO:0000256" key="7">
    <source>
        <dbReference type="ARBA" id="ARBA00019729"/>
    </source>
</evidence>
<comment type="cofactor">
    <cofactor evidence="27">
        <name>[2Fe-2S] cluster</name>
        <dbReference type="ChEBI" id="CHEBI:190135"/>
    </cofactor>
    <text evidence="27">Binds 1 [2Fe-2S] cluster.</text>
</comment>
<comment type="cofactor">
    <cofactor evidence="1 27">
        <name>FAD</name>
        <dbReference type="ChEBI" id="CHEBI:57692"/>
    </cofactor>
</comment>
<dbReference type="PROSITE" id="PS51085">
    <property type="entry name" value="2FE2S_FER_2"/>
    <property type="match status" value="1"/>
</dbReference>
<feature type="domain" description="2Fe-2S ferredoxin-type" evidence="28">
    <location>
        <begin position="40"/>
        <end position="132"/>
    </location>
</feature>
<dbReference type="GO" id="GO:0051537">
    <property type="term" value="F:2 iron, 2 sulfur cluster binding"/>
    <property type="evidence" value="ECO:0007669"/>
    <property type="project" value="UniProtKB-KW"/>
</dbReference>
<dbReference type="InterPro" id="IPR017938">
    <property type="entry name" value="Riboflavin_synthase-like_b-brl"/>
</dbReference>
<dbReference type="InterPro" id="IPR036010">
    <property type="entry name" value="2Fe-2S_ferredoxin-like_sf"/>
</dbReference>
<dbReference type="SUPFAM" id="SSF54292">
    <property type="entry name" value="2Fe-2S ferredoxin-like"/>
    <property type="match status" value="1"/>
</dbReference>
<dbReference type="Gene3D" id="3.10.20.30">
    <property type="match status" value="1"/>
</dbReference>
<evidence type="ECO:0000256" key="16">
    <source>
        <dbReference type="ARBA" id="ARBA00023004"/>
    </source>
</evidence>
<evidence type="ECO:0000256" key="25">
    <source>
        <dbReference type="ARBA" id="ARBA00030787"/>
    </source>
</evidence>
<evidence type="ECO:0000256" key="12">
    <source>
        <dbReference type="ARBA" id="ARBA00022714"/>
    </source>
</evidence>
<evidence type="ECO:0000256" key="27">
    <source>
        <dbReference type="HAMAP-Rule" id="MF_00430"/>
    </source>
</evidence>
<dbReference type="CDD" id="cd06188">
    <property type="entry name" value="NADH_quinone_reductase"/>
    <property type="match status" value="1"/>
</dbReference>
<evidence type="ECO:0000256" key="13">
    <source>
        <dbReference type="ARBA" id="ARBA00022723"/>
    </source>
</evidence>
<dbReference type="InterPro" id="IPR001433">
    <property type="entry name" value="OxRdtase_FAD/NAD-bd"/>
</dbReference>
<dbReference type="GO" id="GO:0006814">
    <property type="term" value="P:sodium ion transport"/>
    <property type="evidence" value="ECO:0007669"/>
    <property type="project" value="UniProtKB-UniRule"/>
</dbReference>
<dbReference type="GO" id="GO:0046872">
    <property type="term" value="F:metal ion binding"/>
    <property type="evidence" value="ECO:0007669"/>
    <property type="project" value="UniProtKB-KW"/>
</dbReference>
<gene>
    <name evidence="27" type="primary">nqrF</name>
    <name evidence="30" type="ORF">DDY73_10005</name>
</gene>
<keyword evidence="18 27" id="KW-0520">NAD</keyword>
<dbReference type="SUPFAM" id="SSF52343">
    <property type="entry name" value="Ferredoxin reductase-like, C-terminal NADP-linked domain"/>
    <property type="match status" value="1"/>
</dbReference>
<dbReference type="Gene3D" id="2.40.30.10">
    <property type="entry name" value="Translation factors"/>
    <property type="match status" value="1"/>
</dbReference>
<dbReference type="GO" id="GO:0005886">
    <property type="term" value="C:plasma membrane"/>
    <property type="evidence" value="ECO:0007669"/>
    <property type="project" value="UniProtKB-SubCell"/>
</dbReference>
<keyword evidence="15 27" id="KW-1278">Translocase</keyword>
<evidence type="ECO:0000256" key="19">
    <source>
        <dbReference type="ARBA" id="ARBA00023053"/>
    </source>
</evidence>
<reference evidence="30 31" key="1">
    <citation type="journal article" date="2018" name="Nat. Biotechnol.">
        <title>A standardized bacterial taxonomy based on genome phylogeny substantially revises the tree of life.</title>
        <authorList>
            <person name="Parks D.H."/>
            <person name="Chuvochina M."/>
            <person name="Waite D.W."/>
            <person name="Rinke C."/>
            <person name="Skarshewski A."/>
            <person name="Chaumeil P.A."/>
            <person name="Hugenholtz P."/>
        </authorList>
    </citation>
    <scope>NUCLEOTIDE SEQUENCE [LARGE SCALE GENOMIC DNA]</scope>
    <source>
        <strain evidence="30">UBA11482</strain>
    </source>
</reference>
<keyword evidence="13 27" id="KW-0479">Metal-binding</keyword>
<proteinExistence type="inferred from homology"/>
<dbReference type="EMBL" id="DNWC01000132">
    <property type="protein sequence ID" value="HBJ09323.1"/>
    <property type="molecule type" value="Genomic_DNA"/>
</dbReference>
<organism evidence="30 31">
    <name type="scientific">Coprobacter fastidiosus</name>
    <dbReference type="NCBI Taxonomy" id="1099853"/>
    <lineage>
        <taxon>Bacteria</taxon>
        <taxon>Pseudomonadati</taxon>
        <taxon>Bacteroidota</taxon>
        <taxon>Bacteroidia</taxon>
        <taxon>Bacteroidales</taxon>
        <taxon>Barnesiellaceae</taxon>
        <taxon>Coprobacter</taxon>
    </lineage>
</organism>
<evidence type="ECO:0000256" key="10">
    <source>
        <dbReference type="ARBA" id="ARBA00022519"/>
    </source>
</evidence>
<protein>
    <recommendedName>
        <fullName evidence="7 27">Na(+)-translocating NADH-quinone reductase subunit F</fullName>
        <shortName evidence="27">Na(+)-NQR subunit F</shortName>
        <shortName evidence="27">Na(+)-translocating NQR subunit F</shortName>
        <ecNumber evidence="6 27">7.2.1.1</ecNumber>
    </recommendedName>
    <alternativeName>
        <fullName evidence="25 27">NQR complex subunit F</fullName>
    </alternativeName>
    <alternativeName>
        <fullName evidence="24 27">NQR-1 subunit F</fullName>
    </alternativeName>
</protein>
<comment type="catalytic activity">
    <reaction evidence="26 27">
        <text>a ubiquinone + n Na(+)(in) + NADH + H(+) = a ubiquinol + n Na(+)(out) + NAD(+)</text>
        <dbReference type="Rhea" id="RHEA:47748"/>
        <dbReference type="Rhea" id="RHEA-COMP:9565"/>
        <dbReference type="Rhea" id="RHEA-COMP:9566"/>
        <dbReference type="ChEBI" id="CHEBI:15378"/>
        <dbReference type="ChEBI" id="CHEBI:16389"/>
        <dbReference type="ChEBI" id="CHEBI:17976"/>
        <dbReference type="ChEBI" id="CHEBI:29101"/>
        <dbReference type="ChEBI" id="CHEBI:57540"/>
        <dbReference type="ChEBI" id="CHEBI:57945"/>
        <dbReference type="EC" id="7.2.1.1"/>
    </reaction>
</comment>
<comment type="subunit">
    <text evidence="5 27">Composed of six subunits; NqrA, NqrB, NqrC, NqrD, NqrE and NqrF.</text>
</comment>
<dbReference type="NCBIfam" id="TIGR01941">
    <property type="entry name" value="nqrF"/>
    <property type="match status" value="1"/>
</dbReference>
<keyword evidence="27" id="KW-0812">Transmembrane</keyword>
<dbReference type="InterPro" id="IPR012675">
    <property type="entry name" value="Beta-grasp_dom_sf"/>
</dbReference>
<dbReference type="InterPro" id="IPR010205">
    <property type="entry name" value="NqrF"/>
</dbReference>
<dbReference type="GO" id="GO:0009055">
    <property type="term" value="F:electron transfer activity"/>
    <property type="evidence" value="ECO:0007669"/>
    <property type="project" value="UniProtKB-UniRule"/>
</dbReference>
<evidence type="ECO:0000256" key="21">
    <source>
        <dbReference type="ARBA" id="ARBA00023075"/>
    </source>
</evidence>
<keyword evidence="11 27" id="KW-0285">Flavoprotein</keyword>
<dbReference type="Pfam" id="PF00111">
    <property type="entry name" value="Fer2"/>
    <property type="match status" value="1"/>
</dbReference>
<evidence type="ECO:0000256" key="1">
    <source>
        <dbReference type="ARBA" id="ARBA00001974"/>
    </source>
</evidence>
<keyword evidence="16 27" id="KW-0408">Iron</keyword>
<evidence type="ECO:0000256" key="3">
    <source>
        <dbReference type="ARBA" id="ARBA00004533"/>
    </source>
</evidence>
<dbReference type="Pfam" id="PF00175">
    <property type="entry name" value="NAD_binding_1"/>
    <property type="match status" value="1"/>
</dbReference>
<feature type="binding site" evidence="27">
    <location>
        <position position="81"/>
    </location>
    <ligand>
        <name>[2Fe-2S] cluster</name>
        <dbReference type="ChEBI" id="CHEBI:190135"/>
    </ligand>
</feature>
<feature type="binding site" evidence="27">
    <location>
        <position position="116"/>
    </location>
    <ligand>
        <name>[2Fe-2S] cluster</name>
        <dbReference type="ChEBI" id="CHEBI:190135"/>
    </ligand>
</feature>
<dbReference type="Proteomes" id="UP000262954">
    <property type="component" value="Unassembled WGS sequence"/>
</dbReference>
<dbReference type="PROSITE" id="PS51384">
    <property type="entry name" value="FAD_FR"/>
    <property type="match status" value="1"/>
</dbReference>
<evidence type="ECO:0000256" key="20">
    <source>
        <dbReference type="ARBA" id="ARBA00023065"/>
    </source>
</evidence>
<dbReference type="PIRSF" id="PIRSF000044">
    <property type="entry name" value="Cis_Diol_DH_RD"/>
    <property type="match status" value="1"/>
</dbReference>
<evidence type="ECO:0000256" key="2">
    <source>
        <dbReference type="ARBA" id="ARBA00002972"/>
    </source>
</evidence>
<dbReference type="EC" id="7.2.1.1" evidence="6 27"/>
<evidence type="ECO:0000259" key="29">
    <source>
        <dbReference type="PROSITE" id="PS51384"/>
    </source>
</evidence>
<evidence type="ECO:0000256" key="18">
    <source>
        <dbReference type="ARBA" id="ARBA00023027"/>
    </source>
</evidence>
<keyword evidence="14 27" id="KW-0274">FAD</keyword>
<dbReference type="InterPro" id="IPR001709">
    <property type="entry name" value="Flavoprot_Pyr_Nucl_cyt_Rdtase"/>
</dbReference>
<evidence type="ECO:0000256" key="22">
    <source>
        <dbReference type="ARBA" id="ARBA00023136"/>
    </source>
</evidence>
<evidence type="ECO:0000256" key="23">
    <source>
        <dbReference type="ARBA" id="ARBA00023201"/>
    </source>
</evidence>
<dbReference type="InterPro" id="IPR008333">
    <property type="entry name" value="Cbr1-like_FAD-bd_dom"/>
</dbReference>
<keyword evidence="20 27" id="KW-0406">Ion transport</keyword>
<comment type="subcellular location">
    <subcellularLocation>
        <location evidence="3">Cell inner membrane</location>
    </subcellularLocation>
    <subcellularLocation>
        <location evidence="27">Cell membrane</location>
        <topology evidence="27">Single-pass membrane protein</topology>
    </subcellularLocation>
</comment>
<dbReference type="InterPro" id="IPR017927">
    <property type="entry name" value="FAD-bd_FR_type"/>
</dbReference>
<comment type="caution">
    <text evidence="30">The sequence shown here is derived from an EMBL/GenBank/DDBJ whole genome shotgun (WGS) entry which is preliminary data.</text>
</comment>
<name>A0A316R428_9BACT</name>
<keyword evidence="9 27" id="KW-1003">Cell membrane</keyword>
<dbReference type="InterPro" id="IPR001041">
    <property type="entry name" value="2Fe-2S_ferredoxin-type"/>
</dbReference>
<comment type="similarity">
    <text evidence="4 27">Belongs to the NqrF family.</text>
</comment>
<keyword evidence="19 27" id="KW-0915">Sodium</keyword>
<dbReference type="FunFam" id="3.40.50.80:FF:000014">
    <property type="entry name" value="Na(+)-translocating NADH-quinone reductase subunit F"/>
    <property type="match status" value="1"/>
</dbReference>
<comment type="function">
    <text evidence="2 27">NQR complex catalyzes the reduction of ubiquinone-1 to ubiquinol by two successive reactions, coupled with the transport of Na(+) ions from the cytoplasm to the periplasm. The first step is catalyzed by NqrF, which accepts electrons from NADH and reduces ubiquinone-1 to ubisemiquinone by a one-electron transfer pathway.</text>
</comment>
<dbReference type="HAMAP" id="MF_00430">
    <property type="entry name" value="NqrF"/>
    <property type="match status" value="1"/>
</dbReference>
<dbReference type="SUPFAM" id="SSF63380">
    <property type="entry name" value="Riboflavin synthase domain-like"/>
    <property type="match status" value="1"/>
</dbReference>
<dbReference type="GO" id="GO:0016655">
    <property type="term" value="F:oxidoreductase activity, acting on NAD(P)H, quinone or similar compound as acceptor"/>
    <property type="evidence" value="ECO:0007669"/>
    <property type="project" value="InterPro"/>
</dbReference>
<dbReference type="PRINTS" id="PR00371">
    <property type="entry name" value="FPNCR"/>
</dbReference>
<evidence type="ECO:0000313" key="31">
    <source>
        <dbReference type="Proteomes" id="UP000262954"/>
    </source>
</evidence>
<dbReference type="PANTHER" id="PTHR43644:SF1">
    <property type="entry name" value="NAD(P)H-FLAVIN REDUCTASE"/>
    <property type="match status" value="1"/>
</dbReference>
<keyword evidence="23 27" id="KW-0739">Sodium transport</keyword>
<sequence>MIELMMSNLTILAAVVIFLILTLLLVAILLFAKAKLTPSGELKIRINGEREVITSAGSTLLSSLAANKIFLPSACGGGGSCGMCRCQVEEGGGEILPTEVGFFTRKQIKDHYRLACQVKVKNDLEIKIPQSILGIKKWECEVVSNNNVASFIKEFVVRLPEGETLNFQPGSYIQIDVPKYDIKFADMDIDDKYRDEWDKFKMWGLVCKNDEETYRAYSMANHPAEGNIVMLNIRIATPPFDRNTGTWAAGIKPGICSSYIFSRKPGDKVTVSGPYGEFHILNTKREMLYIGGGAGMAPLRSHLLHLFKTLKTTDRKISYWYGARSRREIFYEEDFRAIERDFPNFSFHIALSDPQPEDNWTGYTGFIHQVIYDHYLKDHDAPEDIEYYMCGPGPMANAVKKMLWDLGVPREMLMYDDFGA</sequence>
<evidence type="ECO:0000256" key="17">
    <source>
        <dbReference type="ARBA" id="ARBA00023014"/>
    </source>
</evidence>
<evidence type="ECO:0000313" key="30">
    <source>
        <dbReference type="EMBL" id="HBJ09323.1"/>
    </source>
</evidence>
<evidence type="ECO:0000256" key="4">
    <source>
        <dbReference type="ARBA" id="ARBA00005570"/>
    </source>
</evidence>
<evidence type="ECO:0000256" key="14">
    <source>
        <dbReference type="ARBA" id="ARBA00022827"/>
    </source>
</evidence>
<dbReference type="PANTHER" id="PTHR43644">
    <property type="entry name" value="NA(+)-TRANSLOCATING NADH-QUINONE REDUCTASE SUBUNIT"/>
    <property type="match status" value="1"/>
</dbReference>
<evidence type="ECO:0000256" key="15">
    <source>
        <dbReference type="ARBA" id="ARBA00022967"/>
    </source>
</evidence>
<evidence type="ECO:0000256" key="9">
    <source>
        <dbReference type="ARBA" id="ARBA00022475"/>
    </source>
</evidence>
<feature type="binding site" evidence="27">
    <location>
        <position position="75"/>
    </location>
    <ligand>
        <name>[2Fe-2S] cluster</name>
        <dbReference type="ChEBI" id="CHEBI:190135"/>
    </ligand>
</feature>
<dbReference type="Pfam" id="PF00970">
    <property type="entry name" value="FAD_binding_6"/>
    <property type="match status" value="1"/>
</dbReference>
<evidence type="ECO:0000256" key="8">
    <source>
        <dbReference type="ARBA" id="ARBA00022448"/>
    </source>
</evidence>
<dbReference type="RefSeq" id="WP_022390881.1">
    <property type="nucleotide sequence ID" value="NZ_CAUBCP010000082.1"/>
</dbReference>
<keyword evidence="27" id="KW-1133">Transmembrane helix</keyword>
<feature type="domain" description="FAD-binding FR-type" evidence="29">
    <location>
        <begin position="135"/>
        <end position="281"/>
    </location>
</feature>
<keyword evidence="17 27" id="KW-0411">Iron-sulfur</keyword>
<keyword evidence="12 27" id="KW-0001">2Fe-2S</keyword>
<evidence type="ECO:0000259" key="28">
    <source>
        <dbReference type="PROSITE" id="PS51085"/>
    </source>
</evidence>
<evidence type="ECO:0000256" key="24">
    <source>
        <dbReference type="ARBA" id="ARBA00030032"/>
    </source>
</evidence>